<dbReference type="AlphaFoldDB" id="A0A380S6C6"/>
<keyword evidence="1" id="KW-0472">Membrane</keyword>
<name>A0A380S6C6_FIBSU</name>
<evidence type="ECO:0000313" key="2">
    <source>
        <dbReference type="EMBL" id="SUQ24787.1"/>
    </source>
</evidence>
<dbReference type="EMBL" id="UHJL01000003">
    <property type="protein sequence ID" value="SUQ24787.1"/>
    <property type="molecule type" value="Genomic_DNA"/>
</dbReference>
<proteinExistence type="predicted"/>
<feature type="transmembrane region" description="Helical" evidence="1">
    <location>
        <begin position="92"/>
        <end position="114"/>
    </location>
</feature>
<gene>
    <name evidence="2" type="ORF">SAMN05661053_2201</name>
</gene>
<dbReference type="RefSeq" id="WP_088660877.1">
    <property type="nucleotide sequence ID" value="NZ_UHJL01000003.1"/>
</dbReference>
<protein>
    <recommendedName>
        <fullName evidence="4">Transmembrane protein</fullName>
    </recommendedName>
</protein>
<evidence type="ECO:0008006" key="4">
    <source>
        <dbReference type="Google" id="ProtNLM"/>
    </source>
</evidence>
<reference evidence="2 3" key="1">
    <citation type="submission" date="2017-08" db="EMBL/GenBank/DDBJ databases">
        <authorList>
            <person name="de Groot N.N."/>
        </authorList>
    </citation>
    <scope>NUCLEOTIDE SEQUENCE [LARGE SCALE GENOMIC DNA]</scope>
    <source>
        <strain evidence="2 3">HM2</strain>
    </source>
</reference>
<sequence>MKFLVAIILSISLLTAESFATVSLHPPMVYAEKEDRSMAAAGATEEVAESTDGMVYLARFFSVYLFLGGVVAATFSAAVLGTDDDSGYNKSGAKIGLAGSIGMMVLGGFCMYWSF</sequence>
<evidence type="ECO:0000256" key="1">
    <source>
        <dbReference type="SAM" id="Phobius"/>
    </source>
</evidence>
<dbReference type="Proteomes" id="UP000255423">
    <property type="component" value="Unassembled WGS sequence"/>
</dbReference>
<accession>A0A380S6C6</accession>
<keyword evidence="1" id="KW-0812">Transmembrane</keyword>
<keyword evidence="1" id="KW-1133">Transmembrane helix</keyword>
<evidence type="ECO:0000313" key="3">
    <source>
        <dbReference type="Proteomes" id="UP000255423"/>
    </source>
</evidence>
<organism evidence="2 3">
    <name type="scientific">Fibrobacter succinogenes</name>
    <name type="common">Bacteroides succinogenes</name>
    <dbReference type="NCBI Taxonomy" id="833"/>
    <lineage>
        <taxon>Bacteria</taxon>
        <taxon>Pseudomonadati</taxon>
        <taxon>Fibrobacterota</taxon>
        <taxon>Fibrobacteria</taxon>
        <taxon>Fibrobacterales</taxon>
        <taxon>Fibrobacteraceae</taxon>
        <taxon>Fibrobacter</taxon>
    </lineage>
</organism>
<feature type="transmembrane region" description="Helical" evidence="1">
    <location>
        <begin position="55"/>
        <end position="80"/>
    </location>
</feature>